<dbReference type="AlphaFoldDB" id="A0A2N0P1C6"/>
<name>A0A2N0P1C6_9GLOM</name>
<comment type="caution">
    <text evidence="1">The sequence shown here is derived from an EMBL/GenBank/DDBJ whole genome shotgun (WGS) entry which is preliminary data.</text>
</comment>
<sequence>MNEFKIDHKFYGITQNPETKNYVMVLNYKCKKCNYICNTIYFQQNFVNWTSGNNYIDKFVQDTQLSAHSDYKVFENALEWIPYDRFINIEKSRSGKTYRANWIDGNIRYWDCGRRNWGRNNNMIVYLIGLNSPEVITLKFMNKFKIDYEFYGITQNPETKNYMMVLNDRCKKCKYTCNSIHFQRNFKNWTSGNNDIDNFIQDTQLSAHKNAKEALEWIPYDRFNNIEKIGRFGRVFRANWIDGCIFEWNGNWKRYKDRIVTLKILSNSENIALEFMNEINEPYGITQNPEKKNYIMVLSNDKCKKCKYTCNAIHFQQNFVNWTSDNDDIDKFIQDTQLSAHKNVKEALGWIPYDRFNNIEKIGRFDKVFRANWIDGYIFKWNGICQNWERVNQNRIVTFKELDNSKNIILELMKEANGSYGITQNPETKNYIIVLDYICEECNYICNAIHFQQNFVNWTSGNDDVDKFIQDTQLLAHKTVQEALEWIPYYKFNNIEKIGGFGRVFRANWIDGCIFEWNGICQNWERVNQNRIVTLKILSNSENIALEFMNEISKPYGITQNPETKCYMMVLNDKCKN</sequence>
<dbReference type="VEuPathDB" id="FungiDB:RhiirFUN_014710"/>
<proteinExistence type="predicted"/>
<organism evidence="1 2">
    <name type="scientific">Rhizophagus irregularis</name>
    <dbReference type="NCBI Taxonomy" id="588596"/>
    <lineage>
        <taxon>Eukaryota</taxon>
        <taxon>Fungi</taxon>
        <taxon>Fungi incertae sedis</taxon>
        <taxon>Mucoromycota</taxon>
        <taxon>Glomeromycotina</taxon>
        <taxon>Glomeromycetes</taxon>
        <taxon>Glomerales</taxon>
        <taxon>Glomeraceae</taxon>
        <taxon>Rhizophagus</taxon>
    </lineage>
</organism>
<gene>
    <name evidence="1" type="ORF">RhiirA5_427898</name>
</gene>
<evidence type="ECO:0008006" key="3">
    <source>
        <dbReference type="Google" id="ProtNLM"/>
    </source>
</evidence>
<reference evidence="1 2" key="1">
    <citation type="submission" date="2016-04" db="EMBL/GenBank/DDBJ databases">
        <title>Genome analyses suggest a sexual origin of heterokaryosis in a supposedly ancient asexual fungus.</title>
        <authorList>
            <person name="Ropars J."/>
            <person name="Sedzielewska K."/>
            <person name="Noel J."/>
            <person name="Charron P."/>
            <person name="Farinelli L."/>
            <person name="Marton T."/>
            <person name="Kruger M."/>
            <person name="Pelin A."/>
            <person name="Brachmann A."/>
            <person name="Corradi N."/>
        </authorList>
    </citation>
    <scope>NUCLEOTIDE SEQUENCE [LARGE SCALE GENOMIC DNA]</scope>
    <source>
        <strain evidence="1 2">A5</strain>
    </source>
</reference>
<reference evidence="1 2" key="2">
    <citation type="submission" date="2017-09" db="EMBL/GenBank/DDBJ databases">
        <title>Extensive intraspecific genome diversity in a model arbuscular mycorrhizal fungus.</title>
        <authorList>
            <person name="Chen E.C."/>
            <person name="Morin E."/>
            <person name="Beaudet D."/>
            <person name="Noel J."/>
            <person name="Ndikumana S."/>
            <person name="Charron P."/>
            <person name="St-Onge C."/>
            <person name="Giorgi J."/>
            <person name="Grigoriev I.V."/>
            <person name="Roux C."/>
            <person name="Martin F.M."/>
            <person name="Corradi N."/>
        </authorList>
    </citation>
    <scope>NUCLEOTIDE SEQUENCE [LARGE SCALE GENOMIC DNA]</scope>
    <source>
        <strain evidence="1 2">A5</strain>
    </source>
</reference>
<dbReference type="VEuPathDB" id="FungiDB:FUN_015392"/>
<dbReference type="VEuPathDB" id="FungiDB:RhiirA1_476392"/>
<dbReference type="Proteomes" id="UP000232722">
    <property type="component" value="Unassembled WGS sequence"/>
</dbReference>
<evidence type="ECO:0000313" key="1">
    <source>
        <dbReference type="EMBL" id="PKC00628.1"/>
    </source>
</evidence>
<accession>A0A2N0P1C6</accession>
<evidence type="ECO:0000313" key="2">
    <source>
        <dbReference type="Proteomes" id="UP000232722"/>
    </source>
</evidence>
<protein>
    <recommendedName>
        <fullName evidence="3">Protein kinase domain-containing protein</fullName>
    </recommendedName>
</protein>
<feature type="non-terminal residue" evidence="1">
    <location>
        <position position="577"/>
    </location>
</feature>
<dbReference type="EMBL" id="LLXJ01001818">
    <property type="protein sequence ID" value="PKC00628.1"/>
    <property type="molecule type" value="Genomic_DNA"/>
</dbReference>
<dbReference type="Gene3D" id="1.10.10.1010">
    <property type="entry name" value="Intein homing endonuclease, domain IV"/>
    <property type="match status" value="4"/>
</dbReference>